<dbReference type="Proteomes" id="UP000793456">
    <property type="component" value="Chromosome I"/>
</dbReference>
<protein>
    <submittedName>
        <fullName evidence="1">Uncharacterized protein</fullName>
    </submittedName>
</protein>
<accession>A0ACD3RXN1</accession>
<dbReference type="EMBL" id="CM011674">
    <property type="protein sequence ID" value="TMS23881.1"/>
    <property type="molecule type" value="Genomic_DNA"/>
</dbReference>
<keyword evidence="2" id="KW-1185">Reference proteome</keyword>
<sequence length="1615" mass="182002">MGSRRSTQLWLLVFLAFFSVADVYSVEVMSAPNVLRVGTQENIFVDCQTCSDGDTVEIKVMNHPTKDISITSTSVSLTATKKFQDLVQIKIPAGRFSKDRNVKQYVYLQAKFPHVELEKVVLVSFQSDYIFIQTDKTLYTPNSKVHYRIFALTPGMKALDRNVDTDAYVVTEIVNPNGIVFPLEQVSLTSGMHSGHYNLNEIASPGLWKVVAKFPSTPKQSYSAEFEVKEYVLPSFEVKLASEDSFFHVNSPNITINIKAEYLFGEEVDGMAYVVFGVMQDDKKNSFPSSLQRVEIKSGIGSVTLQKEHITQIFPNILDLVGRFIYVAVSVLTESGSEMVEAELRGIQIVTSPYTIHFRRTPKYFKPGMTFEILVEVLNPDGTPAPHVTVEVDPGKQQSTTSPNGMARFIINTDESPAPLYITADVPGMSQASANMVAHPYTSSSRSYIHIGLDQADIKLGSHLKVSFYLSQQNNSQGNTTYLILSRGQLVKYGQYMTRTLTAMTLLVTKEMLPSFRIVAYYFTKNNEVVADSLWVDVKDTCMGSLQLEAMTAAPSYRPGKMFHLKVTGDPGATVALVAVDKGVYVLNNKHRLTQKKVWDLVEKSDTGCTPGGGRDSMSVFYDAGLLFESNTASGTPYRLEYICPTPSRRKRANNILDVRTSLVSQFEEKIERQCCLEGMRETLLSYSCERRSEYIIDGPDCVNAFLHCCKQMEIQRAERKHTEDLILARSEEDENIYIDSNTIVSRSSFPESWLWTKVMLPSCQKNSLNCRTTTNEIHVPLKDSITTWQLTGISISRTHGICVGEPLEVKVLQDFFTDLRLPYSAVRGEQIEIKAILHNYESEKVTVRVELIETQDVCSSASKRKRYHQEVEVGAKTTLSVPFIIIPMKEGHFPIEVKAAVKDSWSKDGVKKTLKVVPPGILTTSLKIITLNPAKEGEGGKQETIINSEIPMKDMAPNTPEWTYISVTGREQISALVEKAISGKSMGSLIKQPSGCGEQNMISMTLPVIATTYLDKTNQWEIVGFDKRKEALEHIKTGYQNELHYRKKDGGFAVFPEYKSSTWLTAYVAKVFAMANSLVKVSNDSICEAIKFLISETQNHDGSFREVGSIIHGEMVGDVKGADSDVSMTAFCLIAIQESRAYCNDTVENFKDGIDKAVAYLERRQHNLNNSYAAAMTSYALANENKLDRKTLFKFISSELTHWPVHNAQLFTLEATGYALLALVKAKAFEDARPVVRWFNKQQIDGGGYGSTQATIMVYQAIAEYWINAHEEEYNVNVDIEIPGRSIPLGSNFNRQNHYGTKTAKMVSMYYALPKEKKSNCEKFNLSVELINPDKMDTVEKIYKLVIKVLYKNKETDATMSILDIGLLTGYQINTDDLNEVSHTKPEEIVFRIHQKQKVGVLQPAAVSVYEYYNHQHNIQPPCMKFYHPERISGELLRLCQSSGCICAEENCSMQKMEKIDNGDRTTKACETEVSGRIDYVYRVRLENFTQSLATDIYTMRVVEVIKEGGYDECRSKKIKNCDVGPLGNLRPFLSYQHCRVALNMKLGKTYLVMGMANDIHKDEKKQLFQYILGERTWIEYWPTDAECQTKEHRPTCMGMEELVNTYKLFGCEQ</sequence>
<name>A0ACD3RXN1_LARCR</name>
<reference evidence="1" key="1">
    <citation type="submission" date="2018-11" db="EMBL/GenBank/DDBJ databases">
        <title>The sequence and de novo assembly of Larimichthys crocea genome using PacBio and Hi-C technologies.</title>
        <authorList>
            <person name="Xu P."/>
            <person name="Chen B."/>
            <person name="Zhou Z."/>
            <person name="Ke Q."/>
            <person name="Wu Y."/>
            <person name="Bai H."/>
            <person name="Pu F."/>
        </authorList>
    </citation>
    <scope>NUCLEOTIDE SEQUENCE</scope>
    <source>
        <tissue evidence="1">Muscle</tissue>
    </source>
</reference>
<comment type="caution">
    <text evidence="1">The sequence shown here is derived from an EMBL/GenBank/DDBJ whole genome shotgun (WGS) entry which is preliminary data.</text>
</comment>
<evidence type="ECO:0000313" key="2">
    <source>
        <dbReference type="Proteomes" id="UP000793456"/>
    </source>
</evidence>
<organism evidence="1 2">
    <name type="scientific">Larimichthys crocea</name>
    <name type="common">Large yellow croaker</name>
    <name type="synonym">Pseudosciaena crocea</name>
    <dbReference type="NCBI Taxonomy" id="215358"/>
    <lineage>
        <taxon>Eukaryota</taxon>
        <taxon>Metazoa</taxon>
        <taxon>Chordata</taxon>
        <taxon>Craniata</taxon>
        <taxon>Vertebrata</taxon>
        <taxon>Euteleostomi</taxon>
        <taxon>Actinopterygii</taxon>
        <taxon>Neopterygii</taxon>
        <taxon>Teleostei</taxon>
        <taxon>Neoteleostei</taxon>
        <taxon>Acanthomorphata</taxon>
        <taxon>Eupercaria</taxon>
        <taxon>Sciaenidae</taxon>
        <taxon>Larimichthys</taxon>
    </lineage>
</organism>
<evidence type="ECO:0000313" key="1">
    <source>
        <dbReference type="EMBL" id="TMS23881.1"/>
    </source>
</evidence>
<gene>
    <name evidence="1" type="ORF">E3U43_009187</name>
</gene>
<proteinExistence type="predicted"/>